<dbReference type="PANTHER" id="PTHR31377:SF0">
    <property type="entry name" value="AGMATINE DEIMINASE-RELATED"/>
    <property type="match status" value="1"/>
</dbReference>
<comment type="caution">
    <text evidence="2">The sequence shown here is derived from an EMBL/GenBank/DDBJ whole genome shotgun (WGS) entry which is preliminary data.</text>
</comment>
<dbReference type="Pfam" id="PF04371">
    <property type="entry name" value="PAD_porph"/>
    <property type="match status" value="1"/>
</dbReference>
<dbReference type="EMBL" id="JACHIG010000004">
    <property type="protein sequence ID" value="MBB5032909.1"/>
    <property type="molecule type" value="Genomic_DNA"/>
</dbReference>
<dbReference type="GO" id="GO:0047632">
    <property type="term" value="F:agmatine deiminase activity"/>
    <property type="evidence" value="ECO:0007669"/>
    <property type="project" value="UniProtKB-EC"/>
</dbReference>
<proteinExistence type="predicted"/>
<name>A0A7W7YB13_9BACT</name>
<dbReference type="GO" id="GO:0004668">
    <property type="term" value="F:protein-arginine deiminase activity"/>
    <property type="evidence" value="ECO:0007669"/>
    <property type="project" value="InterPro"/>
</dbReference>
<evidence type="ECO:0000256" key="1">
    <source>
        <dbReference type="ARBA" id="ARBA00022801"/>
    </source>
</evidence>
<dbReference type="InterPro" id="IPR007466">
    <property type="entry name" value="Peptidyl-Arg-deiminase_porph"/>
</dbReference>
<evidence type="ECO:0000313" key="3">
    <source>
        <dbReference type="Proteomes" id="UP000590740"/>
    </source>
</evidence>
<keyword evidence="3" id="KW-1185">Reference proteome</keyword>
<sequence length="350" mass="39558">MSKASYPQNYRLPAEFEPQEAIWLSWPSNKESCPKTYHKLQDKFGEIASTISRYERVRINAPMLSHMNIRLSIADNEGDLSQVDIYEHNTNDVWCRDHGPIFIKHNETGKLAITDWEFNAWGGKFPPWDLDNAIPEKAAAALKMERFTSKMILEGGAIETNGKGTLLTTEAVLLNPNRHGGKPGNKAEVEKELKAMLGVKDIVWFKKGIEGDDTDGHIDDIVRFIREDAVICMVEPRDSDPNHKVLKEIREKLDDVRAPDGGKLEIIEIEMPQAIEMKDWRLSRLPASYANFMIMNNAVLVPIFGQKKKDAAAEDKIAECFPGREIISMMAKDLVTEGGAFHCISMHQPK</sequence>
<dbReference type="GO" id="GO:0009446">
    <property type="term" value="P:putrescine biosynthetic process"/>
    <property type="evidence" value="ECO:0007669"/>
    <property type="project" value="InterPro"/>
</dbReference>
<organism evidence="2 3">
    <name type="scientific">Prosthecobacter vanneervenii</name>
    <dbReference type="NCBI Taxonomy" id="48466"/>
    <lineage>
        <taxon>Bacteria</taxon>
        <taxon>Pseudomonadati</taxon>
        <taxon>Verrucomicrobiota</taxon>
        <taxon>Verrucomicrobiia</taxon>
        <taxon>Verrucomicrobiales</taxon>
        <taxon>Verrucomicrobiaceae</taxon>
        <taxon>Prosthecobacter</taxon>
    </lineage>
</organism>
<accession>A0A7W7YB13</accession>
<reference evidence="2 3" key="1">
    <citation type="submission" date="2020-08" db="EMBL/GenBank/DDBJ databases">
        <title>Genomic Encyclopedia of Type Strains, Phase IV (KMG-IV): sequencing the most valuable type-strain genomes for metagenomic binning, comparative biology and taxonomic classification.</title>
        <authorList>
            <person name="Goeker M."/>
        </authorList>
    </citation>
    <scope>NUCLEOTIDE SEQUENCE [LARGE SCALE GENOMIC DNA]</scope>
    <source>
        <strain evidence="2 3">DSM 12252</strain>
    </source>
</reference>
<dbReference type="SUPFAM" id="SSF55909">
    <property type="entry name" value="Pentein"/>
    <property type="match status" value="1"/>
</dbReference>
<dbReference type="Proteomes" id="UP000590740">
    <property type="component" value="Unassembled WGS sequence"/>
</dbReference>
<keyword evidence="1 2" id="KW-0378">Hydrolase</keyword>
<protein>
    <submittedName>
        <fullName evidence="2">Agmatine deiminase</fullName>
        <ecNumber evidence="2">3.5.3.12</ecNumber>
    </submittedName>
</protein>
<dbReference type="AlphaFoldDB" id="A0A7W7YB13"/>
<dbReference type="EC" id="3.5.3.12" evidence="2"/>
<dbReference type="RefSeq" id="WP_184339814.1">
    <property type="nucleotide sequence ID" value="NZ_JACHIG010000004.1"/>
</dbReference>
<evidence type="ECO:0000313" key="2">
    <source>
        <dbReference type="EMBL" id="MBB5032909.1"/>
    </source>
</evidence>
<gene>
    <name evidence="2" type="ORF">HNQ65_002491</name>
</gene>
<dbReference type="PANTHER" id="PTHR31377">
    <property type="entry name" value="AGMATINE DEIMINASE-RELATED"/>
    <property type="match status" value="1"/>
</dbReference>
<dbReference type="Gene3D" id="3.75.10.10">
    <property type="entry name" value="L-arginine/glycine Amidinotransferase, Chain A"/>
    <property type="match status" value="1"/>
</dbReference>